<sequence>MSAVTVSQYAVPVALVQQDRPIVVPQALAAVLALVAGWARLAPWLLALVLTLLLLVIWVFAFVDGYAKAL</sequence>
<keyword evidence="1" id="KW-0812">Transmembrane</keyword>
<keyword evidence="1" id="KW-0472">Membrane</keyword>
<dbReference type="RefSeq" id="WP_380228599.1">
    <property type="nucleotide sequence ID" value="NZ_JBHSOF010000047.1"/>
</dbReference>
<gene>
    <name evidence="2" type="ORF">ACFP3U_28575</name>
</gene>
<keyword evidence="3" id="KW-1185">Reference proteome</keyword>
<evidence type="ECO:0000256" key="1">
    <source>
        <dbReference type="SAM" id="Phobius"/>
    </source>
</evidence>
<accession>A0ABW0XCS6</accession>
<dbReference type="Proteomes" id="UP001595975">
    <property type="component" value="Unassembled WGS sequence"/>
</dbReference>
<feature type="transmembrane region" description="Helical" evidence="1">
    <location>
        <begin position="45"/>
        <end position="67"/>
    </location>
</feature>
<organism evidence="2 3">
    <name type="scientific">Kitasatospora misakiensis</name>
    <dbReference type="NCBI Taxonomy" id="67330"/>
    <lineage>
        <taxon>Bacteria</taxon>
        <taxon>Bacillati</taxon>
        <taxon>Actinomycetota</taxon>
        <taxon>Actinomycetes</taxon>
        <taxon>Kitasatosporales</taxon>
        <taxon>Streptomycetaceae</taxon>
        <taxon>Kitasatospora</taxon>
    </lineage>
</organism>
<evidence type="ECO:0000313" key="2">
    <source>
        <dbReference type="EMBL" id="MFC5666911.1"/>
    </source>
</evidence>
<keyword evidence="1" id="KW-1133">Transmembrane helix</keyword>
<comment type="caution">
    <text evidence="2">The sequence shown here is derived from an EMBL/GenBank/DDBJ whole genome shotgun (WGS) entry which is preliminary data.</text>
</comment>
<proteinExistence type="predicted"/>
<evidence type="ECO:0000313" key="3">
    <source>
        <dbReference type="Proteomes" id="UP001595975"/>
    </source>
</evidence>
<protein>
    <submittedName>
        <fullName evidence="2">Uncharacterized protein</fullName>
    </submittedName>
</protein>
<dbReference type="EMBL" id="JBHSOF010000047">
    <property type="protein sequence ID" value="MFC5666911.1"/>
    <property type="molecule type" value="Genomic_DNA"/>
</dbReference>
<reference evidence="3" key="1">
    <citation type="journal article" date="2019" name="Int. J. Syst. Evol. Microbiol.">
        <title>The Global Catalogue of Microorganisms (GCM) 10K type strain sequencing project: providing services to taxonomists for standard genome sequencing and annotation.</title>
        <authorList>
            <consortium name="The Broad Institute Genomics Platform"/>
            <consortium name="The Broad Institute Genome Sequencing Center for Infectious Disease"/>
            <person name="Wu L."/>
            <person name="Ma J."/>
        </authorList>
    </citation>
    <scope>NUCLEOTIDE SEQUENCE [LARGE SCALE GENOMIC DNA]</scope>
    <source>
        <strain evidence="3">CGMCC 4.1437</strain>
    </source>
</reference>
<name>A0ABW0XCS6_9ACTN</name>